<organism evidence="2 3">
    <name type="scientific">Flavobacterium cellulosilyticum</name>
    <dbReference type="NCBI Taxonomy" id="2541731"/>
    <lineage>
        <taxon>Bacteria</taxon>
        <taxon>Pseudomonadati</taxon>
        <taxon>Bacteroidota</taxon>
        <taxon>Flavobacteriia</taxon>
        <taxon>Flavobacteriales</taxon>
        <taxon>Flavobacteriaceae</taxon>
        <taxon>Flavobacterium</taxon>
    </lineage>
</organism>
<feature type="domain" description="Integrase catalytic" evidence="1">
    <location>
        <begin position="14"/>
        <end position="63"/>
    </location>
</feature>
<proteinExistence type="predicted"/>
<name>A0A4R5CFV9_9FLAO</name>
<accession>A0A4R5CFV9</accession>
<dbReference type="Pfam" id="PF13333">
    <property type="entry name" value="rve_2"/>
    <property type="match status" value="1"/>
</dbReference>
<evidence type="ECO:0000313" key="2">
    <source>
        <dbReference type="EMBL" id="TDD97876.1"/>
    </source>
</evidence>
<evidence type="ECO:0000259" key="1">
    <source>
        <dbReference type="Pfam" id="PF13333"/>
    </source>
</evidence>
<dbReference type="OrthoDB" id="9815231at2"/>
<dbReference type="AlphaFoldDB" id="A0A4R5CFV9"/>
<dbReference type="Proteomes" id="UP000295479">
    <property type="component" value="Unassembled WGS sequence"/>
</dbReference>
<sequence>MFKSLKTDSNDSELAKQLIYGNKLISKEQMKLETLEYIEVWYNRKRRYSTLNYPTNEEFNNQSDQIFLTNLEQLHDFEYRIIFGLE</sequence>
<comment type="caution">
    <text evidence="2">The sequence shown here is derived from an EMBL/GenBank/DDBJ whole genome shotgun (WGS) entry which is preliminary data.</text>
</comment>
<evidence type="ECO:0000313" key="3">
    <source>
        <dbReference type="Proteomes" id="UP000295479"/>
    </source>
</evidence>
<dbReference type="InterPro" id="IPR001584">
    <property type="entry name" value="Integrase_cat-core"/>
</dbReference>
<dbReference type="GO" id="GO:0015074">
    <property type="term" value="P:DNA integration"/>
    <property type="evidence" value="ECO:0007669"/>
    <property type="project" value="InterPro"/>
</dbReference>
<gene>
    <name evidence="2" type="ORF">E0F76_07185</name>
</gene>
<protein>
    <recommendedName>
        <fullName evidence="1">Integrase catalytic domain-containing protein</fullName>
    </recommendedName>
</protein>
<reference evidence="2 3" key="1">
    <citation type="submission" date="2019-03" db="EMBL/GenBank/DDBJ databases">
        <title>Flavobacterium AR-3-4 sp. nov. isolated from arctic soil.</title>
        <authorList>
            <person name="Chaudhary D.K."/>
        </authorList>
    </citation>
    <scope>NUCLEOTIDE SEQUENCE [LARGE SCALE GENOMIC DNA]</scope>
    <source>
        <strain evidence="2 3">AR-3-4</strain>
    </source>
</reference>
<dbReference type="EMBL" id="SMFK01000003">
    <property type="protein sequence ID" value="TDD97876.1"/>
    <property type="molecule type" value="Genomic_DNA"/>
</dbReference>
<keyword evidence="3" id="KW-1185">Reference proteome</keyword>